<dbReference type="AlphaFoldDB" id="O45868"/>
<feature type="region of interest" description="Disordered" evidence="1">
    <location>
        <begin position="1"/>
        <end position="38"/>
    </location>
</feature>
<name>O45868_CAEEL</name>
<dbReference type="STRING" id="6239.T27F6.4.1"/>
<protein>
    <submittedName>
        <fullName evidence="2">Ecdysone-induced protein 74EF</fullName>
    </submittedName>
</protein>
<dbReference type="WormBase" id="T27F6.4">
    <property type="protein sequence ID" value="CE16513"/>
    <property type="gene ID" value="WBGene00012104"/>
    <property type="gene designation" value="sygl-1"/>
</dbReference>
<dbReference type="UCSC" id="T27F6.4">
    <property type="organism name" value="c. elegans"/>
</dbReference>
<dbReference type="EMBL" id="BX284601">
    <property type="protein sequence ID" value="CAB04883.1"/>
    <property type="molecule type" value="Genomic_DNA"/>
</dbReference>
<dbReference type="InParanoid" id="O45868"/>
<dbReference type="AGR" id="WB:WBGene00012104"/>
<accession>O45868</accession>
<evidence type="ECO:0000313" key="4">
    <source>
        <dbReference type="WormBase" id="T27F6.4"/>
    </source>
</evidence>
<reference evidence="2 3" key="1">
    <citation type="journal article" date="1998" name="Science">
        <title>Genome sequence of the nematode C. elegans: a platform for investigating biology.</title>
        <authorList>
            <consortium name="The C. elegans sequencing consortium"/>
            <person name="Sulson J.E."/>
            <person name="Waterston R."/>
        </authorList>
    </citation>
    <scope>NUCLEOTIDE SEQUENCE [LARGE SCALE GENOMIC DNA]</scope>
    <source>
        <strain evidence="2 3">Bristol N2</strain>
    </source>
</reference>
<keyword evidence="3" id="KW-1185">Reference proteome</keyword>
<dbReference type="PeptideAtlas" id="O45868"/>
<feature type="compositionally biased region" description="Basic and acidic residues" evidence="1">
    <location>
        <begin position="105"/>
        <end position="115"/>
    </location>
</feature>
<dbReference type="Bgee" id="WBGene00012104">
    <property type="expression patterns" value="Expressed in adult organism and 9 other cell types or tissues"/>
</dbReference>
<feature type="region of interest" description="Disordered" evidence="1">
    <location>
        <begin position="91"/>
        <end position="142"/>
    </location>
</feature>
<dbReference type="CTD" id="173116"/>
<dbReference type="FunCoup" id="O45868">
    <property type="interactions" value="1219"/>
</dbReference>
<dbReference type="PaxDb" id="6239-T27F6.4"/>
<dbReference type="RefSeq" id="NP_493167.1">
    <property type="nucleotide sequence ID" value="NM_060766.9"/>
</dbReference>
<dbReference type="KEGG" id="cel:CELE_T27F6.4"/>
<dbReference type="PIR" id="T25384">
    <property type="entry name" value="T25384"/>
</dbReference>
<evidence type="ECO:0000313" key="3">
    <source>
        <dbReference type="Proteomes" id="UP000001940"/>
    </source>
</evidence>
<organism evidence="2 3">
    <name type="scientific">Caenorhabditis elegans</name>
    <dbReference type="NCBI Taxonomy" id="6239"/>
    <lineage>
        <taxon>Eukaryota</taxon>
        <taxon>Metazoa</taxon>
        <taxon>Ecdysozoa</taxon>
        <taxon>Nematoda</taxon>
        <taxon>Chromadorea</taxon>
        <taxon>Rhabditida</taxon>
        <taxon>Rhabditina</taxon>
        <taxon>Rhabditomorpha</taxon>
        <taxon>Rhabditoidea</taxon>
        <taxon>Rhabditidae</taxon>
        <taxon>Peloderinae</taxon>
        <taxon>Caenorhabditis</taxon>
    </lineage>
</organism>
<dbReference type="GeneID" id="173116"/>
<dbReference type="IntAct" id="O45868">
    <property type="interactions" value="2"/>
</dbReference>
<gene>
    <name evidence="2 4" type="primary">sygl-1</name>
    <name evidence="2" type="ORF">CELE_T27F6.4</name>
    <name evidence="4" type="ORF">T27F6.4</name>
</gene>
<dbReference type="OMA" id="NSHEFML"/>
<dbReference type="OrthoDB" id="5875074at2759"/>
<dbReference type="eggNOG" id="ENOG502TI6Q">
    <property type="taxonomic scope" value="Eukaryota"/>
</dbReference>
<feature type="compositionally biased region" description="Low complexity" evidence="1">
    <location>
        <begin position="17"/>
        <end position="34"/>
    </location>
</feature>
<dbReference type="Proteomes" id="UP000001940">
    <property type="component" value="Chromosome I"/>
</dbReference>
<proteinExistence type="predicted"/>
<dbReference type="HOGENOM" id="CLU_111276_0_0_1"/>
<evidence type="ECO:0000313" key="2">
    <source>
        <dbReference type="EMBL" id="CAB04883.1"/>
    </source>
</evidence>
<evidence type="ECO:0000256" key="1">
    <source>
        <dbReference type="SAM" id="MobiDB-lite"/>
    </source>
</evidence>
<feature type="compositionally biased region" description="Polar residues" evidence="1">
    <location>
        <begin position="133"/>
        <end position="142"/>
    </location>
</feature>
<sequence>MPFHYPKLYMDHRGNMSTSSSLTSSTTATSSSSTGGVRKQILTLKPKQPNGYVQHLEIKAKESSQSSVISGGVPVPVTLLELKKKDRSEKNVVTNLKYRKPTANHHLDSVHSSSEHHHHHHLSLSSLTRRPGSPSSSGYETDSLVDQENCDVFSSLFNSSLSYQSALDHHHQFHELDMLHSHPIWSPQLPNNNTSLMMGSNSYYLQ</sequence>